<accession>A0A8S5QJ65</accession>
<reference evidence="2" key="1">
    <citation type="journal article" date="2021" name="Proc. Natl. Acad. Sci. U.S.A.">
        <title>A Catalog of Tens of Thousands of Viruses from Human Metagenomes Reveals Hidden Associations with Chronic Diseases.</title>
        <authorList>
            <person name="Tisza M.J."/>
            <person name="Buck C.B."/>
        </authorList>
    </citation>
    <scope>NUCLEOTIDE SEQUENCE</scope>
    <source>
        <strain evidence="2">Ctk4d14</strain>
    </source>
</reference>
<organism evidence="2">
    <name type="scientific">Siphoviridae sp. ctk4d14</name>
    <dbReference type="NCBI Taxonomy" id="2825639"/>
    <lineage>
        <taxon>Viruses</taxon>
        <taxon>Duplodnaviria</taxon>
        <taxon>Heunggongvirae</taxon>
        <taxon>Uroviricota</taxon>
        <taxon>Caudoviricetes</taxon>
    </lineage>
</organism>
<proteinExistence type="predicted"/>
<feature type="region of interest" description="Disordered" evidence="1">
    <location>
        <begin position="100"/>
        <end position="157"/>
    </location>
</feature>
<evidence type="ECO:0000256" key="1">
    <source>
        <dbReference type="SAM" id="MobiDB-lite"/>
    </source>
</evidence>
<evidence type="ECO:0000313" key="2">
    <source>
        <dbReference type="EMBL" id="DAE19112.1"/>
    </source>
</evidence>
<name>A0A8S5QJ65_9CAUD</name>
<protein>
    <submittedName>
        <fullName evidence="2">Uncharacterized protein</fullName>
    </submittedName>
</protein>
<dbReference type="EMBL" id="BK015667">
    <property type="protein sequence ID" value="DAE19112.1"/>
    <property type="molecule type" value="Genomic_DNA"/>
</dbReference>
<feature type="compositionally biased region" description="Basic and acidic residues" evidence="1">
    <location>
        <begin position="100"/>
        <end position="113"/>
    </location>
</feature>
<sequence>MQEYKDWDGNLLPDPAPRIHNIHIGDIIKTKHKSIEEPLETRGRGQHRFISETREYEVIAVYPRTIKTRDRKTGFTRCFSYGDLLTMGIEHQGAEVEDMRATYGQDQKRENLTKKLSLFNPDYNPDNYKKGKKKNENNRKENPATVLSGSPGGKEEL</sequence>